<proteinExistence type="predicted"/>
<dbReference type="GeneID" id="94693910"/>
<keyword evidence="1" id="KW-0472">Membrane</keyword>
<organism evidence="2 3">
    <name type="scientific">Delftia lacustris</name>
    <dbReference type="NCBI Taxonomy" id="558537"/>
    <lineage>
        <taxon>Bacteria</taxon>
        <taxon>Pseudomonadati</taxon>
        <taxon>Pseudomonadota</taxon>
        <taxon>Betaproteobacteria</taxon>
        <taxon>Burkholderiales</taxon>
        <taxon>Comamonadaceae</taxon>
        <taxon>Delftia</taxon>
    </lineage>
</organism>
<feature type="transmembrane region" description="Helical" evidence="1">
    <location>
        <begin position="72"/>
        <end position="98"/>
    </location>
</feature>
<feature type="transmembrane region" description="Helical" evidence="1">
    <location>
        <begin position="163"/>
        <end position="183"/>
    </location>
</feature>
<protein>
    <submittedName>
        <fullName evidence="2">Uncharacterized protein</fullName>
    </submittedName>
</protein>
<dbReference type="Proteomes" id="UP000183417">
    <property type="component" value="Unassembled WGS sequence"/>
</dbReference>
<reference evidence="2 3" key="1">
    <citation type="submission" date="2016-10" db="EMBL/GenBank/DDBJ databases">
        <authorList>
            <person name="de Groot N.N."/>
        </authorList>
    </citation>
    <scope>NUCLEOTIDE SEQUENCE [LARGE SCALE GENOMIC DNA]</scope>
    <source>
        <strain evidence="2 3">LMG 24775</strain>
    </source>
</reference>
<evidence type="ECO:0000256" key="1">
    <source>
        <dbReference type="SAM" id="Phobius"/>
    </source>
</evidence>
<accession>A0A1H3RYK3</accession>
<evidence type="ECO:0000313" key="2">
    <source>
        <dbReference type="EMBL" id="SDZ30418.1"/>
    </source>
</evidence>
<dbReference type="RefSeq" id="WP_074923109.1">
    <property type="nucleotide sequence ID" value="NZ_CP141274.1"/>
</dbReference>
<keyword evidence="1" id="KW-0812">Transmembrane</keyword>
<name>A0A1H3RYK3_9BURK</name>
<keyword evidence="1" id="KW-1133">Transmembrane helix</keyword>
<dbReference type="AlphaFoldDB" id="A0A1H3RYK3"/>
<sequence>MPFERNGVAGAMKRGADLEDFDDPVEWTPVTRPAAIALTAFGAWIIWGHFFSEDRWLMLLDNANLALHEAGHPLVALFSQHLSVYGGTLFQLLFPALFMRHFRRQGQRTGWIASLMWLGENLMNVARYMKDARAQVLPLVGGGDHDWTEIFSRWGVLQADVRIGTLTSLLGLCLVAWGLRLAVPRLRAPQA</sequence>
<feature type="transmembrane region" description="Helical" evidence="1">
    <location>
        <begin position="34"/>
        <end position="52"/>
    </location>
</feature>
<gene>
    <name evidence="2" type="ORF">SAMN05421547_11757</name>
</gene>
<dbReference type="EMBL" id="FNPE01000017">
    <property type="protein sequence ID" value="SDZ30418.1"/>
    <property type="molecule type" value="Genomic_DNA"/>
</dbReference>
<evidence type="ECO:0000313" key="3">
    <source>
        <dbReference type="Proteomes" id="UP000183417"/>
    </source>
</evidence>